<dbReference type="InterPro" id="IPR023407">
    <property type="entry name" value="Ribosomal_eS27_Zn-bd_dom_sf"/>
</dbReference>
<dbReference type="EMBL" id="CP007174">
    <property type="protein sequence ID" value="AIF85153.1"/>
    <property type="molecule type" value="Genomic_DNA"/>
</dbReference>
<name>A0A075MVF7_9ARCH</name>
<dbReference type="HOGENOM" id="CLU_199465_0_0_2"/>
<dbReference type="NCBIfam" id="NF001629">
    <property type="entry name" value="PRK00415.1"/>
    <property type="match status" value="1"/>
</dbReference>
<comment type="similarity">
    <text evidence="1 5">Belongs to the eukaryotic ribosomal protein eS27 family.</text>
</comment>
<dbReference type="eggNOG" id="arCOG04108">
    <property type="taxonomic scope" value="Archaea"/>
</dbReference>
<dbReference type="KEGG" id="nev:NTE_03119"/>
<dbReference type="GO" id="GO:0005840">
    <property type="term" value="C:ribosome"/>
    <property type="evidence" value="ECO:0007669"/>
    <property type="project" value="UniProtKB-KW"/>
</dbReference>
<dbReference type="STRING" id="1459636.NTE_03119"/>
<keyword evidence="3 5" id="KW-0689">Ribosomal protein</keyword>
<keyword evidence="5" id="KW-0863">Zinc-finger</keyword>
<evidence type="ECO:0000313" key="7">
    <source>
        <dbReference type="Proteomes" id="UP000028194"/>
    </source>
</evidence>
<feature type="binding site" evidence="5">
    <location>
        <position position="42"/>
    </location>
    <ligand>
        <name>Zn(2+)</name>
        <dbReference type="ChEBI" id="CHEBI:29105"/>
    </ligand>
</feature>
<dbReference type="GeneID" id="41598779"/>
<dbReference type="SUPFAM" id="SSF57829">
    <property type="entry name" value="Zn-binding ribosomal proteins"/>
    <property type="match status" value="1"/>
</dbReference>
<keyword evidence="7" id="KW-1185">Reference proteome</keyword>
<keyword evidence="4 5" id="KW-0687">Ribonucleoprotein</keyword>
<feature type="binding site" evidence="5">
    <location>
        <position position="39"/>
    </location>
    <ligand>
        <name>Zn(2+)</name>
        <dbReference type="ChEBI" id="CHEBI:29105"/>
    </ligand>
</feature>
<comment type="cofactor">
    <cofactor evidence="5">
        <name>Zn(2+)</name>
        <dbReference type="ChEBI" id="CHEBI:29105"/>
    </cofactor>
    <text evidence="5">Binds 1 zinc ion per subunit.</text>
</comment>
<dbReference type="GO" id="GO:0003735">
    <property type="term" value="F:structural constituent of ribosome"/>
    <property type="evidence" value="ECO:0007669"/>
    <property type="project" value="InterPro"/>
</dbReference>
<protein>
    <recommendedName>
        <fullName evidence="5">Small ribosomal subunit protein eS27</fullName>
    </recommendedName>
</protein>
<evidence type="ECO:0000256" key="2">
    <source>
        <dbReference type="ARBA" id="ARBA00022833"/>
    </source>
</evidence>
<dbReference type="HAMAP" id="MF_00371">
    <property type="entry name" value="Ribosomal_eS27"/>
    <property type="match status" value="1"/>
</dbReference>
<dbReference type="InterPro" id="IPR011332">
    <property type="entry name" value="Ribosomal_zn-bd"/>
</dbReference>
<accession>A0A075MVF7</accession>
<evidence type="ECO:0000256" key="3">
    <source>
        <dbReference type="ARBA" id="ARBA00022980"/>
    </source>
</evidence>
<keyword evidence="5" id="KW-0479">Metal-binding</keyword>
<feature type="zinc finger region" description="C4-type" evidence="5">
    <location>
        <begin position="20"/>
        <end position="42"/>
    </location>
</feature>
<dbReference type="InterPro" id="IPR000592">
    <property type="entry name" value="Ribosomal_eS27"/>
</dbReference>
<dbReference type="GO" id="GO:0008270">
    <property type="term" value="F:zinc ion binding"/>
    <property type="evidence" value="ECO:0007669"/>
    <property type="project" value="UniProtKB-UniRule"/>
</dbReference>
<dbReference type="GO" id="GO:1990904">
    <property type="term" value="C:ribonucleoprotein complex"/>
    <property type="evidence" value="ECO:0007669"/>
    <property type="project" value="UniProtKB-KW"/>
</dbReference>
<dbReference type="OrthoDB" id="5718at2157"/>
<dbReference type="Pfam" id="PF01667">
    <property type="entry name" value="Ribosomal_S27e"/>
    <property type="match status" value="1"/>
</dbReference>
<evidence type="ECO:0000256" key="4">
    <source>
        <dbReference type="ARBA" id="ARBA00023274"/>
    </source>
</evidence>
<evidence type="ECO:0000256" key="1">
    <source>
        <dbReference type="ARBA" id="ARBA00010919"/>
    </source>
</evidence>
<feature type="binding site" evidence="5">
    <location>
        <position position="23"/>
    </location>
    <ligand>
        <name>Zn(2+)</name>
        <dbReference type="ChEBI" id="CHEBI:29105"/>
    </ligand>
</feature>
<sequence length="66" mass="7013">MKRENILVPKPRSNFISVQCEKCGARTVIFSHTTSEIKCSGCGEILATSSGSKAVISGKVIGTLDQ</sequence>
<dbReference type="Gene3D" id="2.20.25.100">
    <property type="entry name" value="Zn-binding ribosomal proteins"/>
    <property type="match status" value="1"/>
</dbReference>
<dbReference type="Proteomes" id="UP000028194">
    <property type="component" value="Chromosome"/>
</dbReference>
<proteinExistence type="inferred from homology"/>
<dbReference type="RefSeq" id="WP_148701598.1">
    <property type="nucleotide sequence ID" value="NZ_CP007174.1"/>
</dbReference>
<evidence type="ECO:0000313" key="6">
    <source>
        <dbReference type="EMBL" id="AIF85153.1"/>
    </source>
</evidence>
<feature type="binding site" evidence="5">
    <location>
        <position position="20"/>
    </location>
    <ligand>
        <name>Zn(2+)</name>
        <dbReference type="ChEBI" id="CHEBI:29105"/>
    </ligand>
</feature>
<keyword evidence="2 5" id="KW-0862">Zinc</keyword>
<dbReference type="GO" id="GO:0006412">
    <property type="term" value="P:translation"/>
    <property type="evidence" value="ECO:0007669"/>
    <property type="project" value="UniProtKB-UniRule"/>
</dbReference>
<evidence type="ECO:0000256" key="5">
    <source>
        <dbReference type="HAMAP-Rule" id="MF_00371"/>
    </source>
</evidence>
<organism evidence="6 7">
    <name type="scientific">Candidatus Nitrososphaera evergladensis SR1</name>
    <dbReference type="NCBI Taxonomy" id="1459636"/>
    <lineage>
        <taxon>Archaea</taxon>
        <taxon>Nitrososphaerota</taxon>
        <taxon>Nitrososphaeria</taxon>
        <taxon>Nitrososphaerales</taxon>
        <taxon>Nitrososphaeraceae</taxon>
        <taxon>Nitrososphaera</taxon>
    </lineage>
</organism>
<gene>
    <name evidence="5" type="primary">rps27e</name>
    <name evidence="6" type="ORF">NTE_03119</name>
</gene>
<comment type="subunit">
    <text evidence="5">Part of the 30S ribosomal subunit.</text>
</comment>
<reference evidence="6 7" key="1">
    <citation type="journal article" date="2014" name="PLoS ONE">
        <title>Genome Sequence of Candidatus Nitrososphaera evergladensis from Group I.1b Enriched from Everglades Soil Reveals Novel Genomic Features of the Ammonia-Oxidizing Archaea.</title>
        <authorList>
            <person name="Zhalnina K.V."/>
            <person name="Dias R."/>
            <person name="Leonard M.T."/>
            <person name="Dorr de Quadros P."/>
            <person name="Camargo F.A."/>
            <person name="Drew J.C."/>
            <person name="Farmerie W.G."/>
            <person name="Daroub S.H."/>
            <person name="Triplett E.W."/>
        </authorList>
    </citation>
    <scope>NUCLEOTIDE SEQUENCE [LARGE SCALE GENOMIC DNA]</scope>
    <source>
        <strain evidence="6 7">SR1</strain>
    </source>
</reference>
<dbReference type="AlphaFoldDB" id="A0A075MVF7"/>